<protein>
    <submittedName>
        <fullName evidence="1">Uncharacterized protein</fullName>
    </submittedName>
</protein>
<organism evidence="1">
    <name type="scientific">marine sediment metagenome</name>
    <dbReference type="NCBI Taxonomy" id="412755"/>
    <lineage>
        <taxon>unclassified sequences</taxon>
        <taxon>metagenomes</taxon>
        <taxon>ecological metagenomes</taxon>
    </lineage>
</organism>
<gene>
    <name evidence="1" type="ORF">LCGC14_0956640</name>
</gene>
<accession>A0A0F9NKC5</accession>
<dbReference type="EMBL" id="LAZR01003436">
    <property type="protein sequence ID" value="KKN18344.1"/>
    <property type="molecule type" value="Genomic_DNA"/>
</dbReference>
<comment type="caution">
    <text evidence="1">The sequence shown here is derived from an EMBL/GenBank/DDBJ whole genome shotgun (WGS) entry which is preliminary data.</text>
</comment>
<reference evidence="1" key="1">
    <citation type="journal article" date="2015" name="Nature">
        <title>Complex archaea that bridge the gap between prokaryotes and eukaryotes.</title>
        <authorList>
            <person name="Spang A."/>
            <person name="Saw J.H."/>
            <person name="Jorgensen S.L."/>
            <person name="Zaremba-Niedzwiedzka K."/>
            <person name="Martijn J."/>
            <person name="Lind A.E."/>
            <person name="van Eijk R."/>
            <person name="Schleper C."/>
            <person name="Guy L."/>
            <person name="Ettema T.J."/>
        </authorList>
    </citation>
    <scope>NUCLEOTIDE SEQUENCE</scope>
</reference>
<dbReference type="AlphaFoldDB" id="A0A0F9NKC5"/>
<sequence>MKTETVIKKTKSKINQRKINIKRLAHDYADIPTKDTAKENSIIKGLKAEKKKKNELEHLVKRMKNRKKTMPNMIWKRNKSLRENILANLDK</sequence>
<evidence type="ECO:0000313" key="1">
    <source>
        <dbReference type="EMBL" id="KKN18344.1"/>
    </source>
</evidence>
<proteinExistence type="predicted"/>
<name>A0A0F9NKC5_9ZZZZ</name>